<dbReference type="InterPro" id="IPR023796">
    <property type="entry name" value="Serpin_dom"/>
</dbReference>
<dbReference type="Pfam" id="PF00079">
    <property type="entry name" value="Serpin"/>
    <property type="match status" value="1"/>
</dbReference>
<evidence type="ECO:0000259" key="3">
    <source>
        <dbReference type="SMART" id="SM00093"/>
    </source>
</evidence>
<comment type="caution">
    <text evidence="4">The sequence shown here is derived from an EMBL/GenBank/DDBJ whole genome shotgun (WGS) entry which is preliminary data.</text>
</comment>
<dbReference type="InterPro" id="IPR023795">
    <property type="entry name" value="Serpin_CS"/>
</dbReference>
<sequence>MTVFYTGPSKIDFSQADFSLRLFRRLAKTGRSTVVSPFSIAVALAMINAGASGKTQKQLNDVLAKGVSSDAFNIYIKKLLKQLSKPLGGFQLNIATKLFVQKDLDMLKDYTSELHKDYASNVNEVDFQKPALVSQEINKWANKQLDNTSGKLVEAEMFPDATQMVVISIASFDGTWKKPFNDFASHNQTFFQTKAKRKKVSVIAQTEYFPYYSDQTLSAIAIPYEGDKVVMYIFLPNERHGLSTLEKTFTAKKLFRIIRNMKRTHVDVILPKFRLEKKTDLQRALNRLGVIDGFGEEANFTGICSAPLSLSTLIHEAVIEVSESGTKGTTNVEEFKWKFIPISSSEPAEFIADHPFLFAILHDDTLLFIGHFRG</sequence>
<protein>
    <submittedName>
        <fullName evidence="4">Plasminogen activator inhibitor 1</fullName>
    </submittedName>
</protein>
<feature type="domain" description="Serpin" evidence="3">
    <location>
        <begin position="20"/>
        <end position="374"/>
    </location>
</feature>
<evidence type="ECO:0000313" key="5">
    <source>
        <dbReference type="Proteomes" id="UP000031036"/>
    </source>
</evidence>
<keyword evidence="5" id="KW-1185">Reference proteome</keyword>
<dbReference type="OMA" id="TEAAEHM"/>
<dbReference type="CDD" id="cd00172">
    <property type="entry name" value="serpin"/>
    <property type="match status" value="1"/>
</dbReference>
<dbReference type="AlphaFoldDB" id="A0A0B2V6J5"/>
<evidence type="ECO:0000256" key="1">
    <source>
        <dbReference type="ARBA" id="ARBA00009500"/>
    </source>
</evidence>
<dbReference type="STRING" id="6265.A0A0B2V6J5"/>
<dbReference type="GO" id="GO:0005615">
    <property type="term" value="C:extracellular space"/>
    <property type="evidence" value="ECO:0007669"/>
    <property type="project" value="InterPro"/>
</dbReference>
<dbReference type="InterPro" id="IPR000215">
    <property type="entry name" value="Serpin_fam"/>
</dbReference>
<dbReference type="OrthoDB" id="9518664at2759"/>
<dbReference type="Proteomes" id="UP000031036">
    <property type="component" value="Unassembled WGS sequence"/>
</dbReference>
<comment type="similarity">
    <text evidence="1 2">Belongs to the serpin family.</text>
</comment>
<dbReference type="GO" id="GO:0004867">
    <property type="term" value="F:serine-type endopeptidase inhibitor activity"/>
    <property type="evidence" value="ECO:0007669"/>
    <property type="project" value="InterPro"/>
</dbReference>
<evidence type="ECO:0000313" key="4">
    <source>
        <dbReference type="EMBL" id="KHN77082.1"/>
    </source>
</evidence>
<dbReference type="Gene3D" id="2.30.39.10">
    <property type="entry name" value="Alpha-1-antitrypsin, domain 1"/>
    <property type="match status" value="1"/>
</dbReference>
<dbReference type="InterPro" id="IPR042178">
    <property type="entry name" value="Serpin_sf_1"/>
</dbReference>
<name>A0A0B2V6J5_TOXCA</name>
<dbReference type="Gene3D" id="3.30.497.10">
    <property type="entry name" value="Antithrombin, subunit I, domain 2"/>
    <property type="match status" value="1"/>
</dbReference>
<accession>A0A0B2V6J5</accession>
<dbReference type="InterPro" id="IPR036186">
    <property type="entry name" value="Serpin_sf"/>
</dbReference>
<gene>
    <name evidence="4" type="primary">SERPINE1</name>
    <name evidence="4" type="ORF">Tcan_10474</name>
</gene>
<organism evidence="4 5">
    <name type="scientific">Toxocara canis</name>
    <name type="common">Canine roundworm</name>
    <dbReference type="NCBI Taxonomy" id="6265"/>
    <lineage>
        <taxon>Eukaryota</taxon>
        <taxon>Metazoa</taxon>
        <taxon>Ecdysozoa</taxon>
        <taxon>Nematoda</taxon>
        <taxon>Chromadorea</taxon>
        <taxon>Rhabditida</taxon>
        <taxon>Spirurina</taxon>
        <taxon>Ascaridomorpha</taxon>
        <taxon>Ascaridoidea</taxon>
        <taxon>Toxocaridae</taxon>
        <taxon>Toxocara</taxon>
    </lineage>
</organism>
<proteinExistence type="inferred from homology"/>
<dbReference type="SUPFAM" id="SSF56574">
    <property type="entry name" value="Serpins"/>
    <property type="match status" value="1"/>
</dbReference>
<evidence type="ECO:0000256" key="2">
    <source>
        <dbReference type="RuleBase" id="RU000411"/>
    </source>
</evidence>
<dbReference type="EMBL" id="JPKZ01002385">
    <property type="protein sequence ID" value="KHN77082.1"/>
    <property type="molecule type" value="Genomic_DNA"/>
</dbReference>
<dbReference type="SMART" id="SM00093">
    <property type="entry name" value="SERPIN"/>
    <property type="match status" value="1"/>
</dbReference>
<dbReference type="PANTHER" id="PTHR11461:SF211">
    <property type="entry name" value="GH10112P-RELATED"/>
    <property type="match status" value="1"/>
</dbReference>
<dbReference type="InterPro" id="IPR042185">
    <property type="entry name" value="Serpin_sf_2"/>
</dbReference>
<dbReference type="PANTHER" id="PTHR11461">
    <property type="entry name" value="SERINE PROTEASE INHIBITOR, SERPIN"/>
    <property type="match status" value="1"/>
</dbReference>
<dbReference type="PROSITE" id="PS00284">
    <property type="entry name" value="SERPIN"/>
    <property type="match status" value="1"/>
</dbReference>
<reference evidence="4 5" key="1">
    <citation type="submission" date="2014-11" db="EMBL/GenBank/DDBJ databases">
        <title>Genetic blueprint of the zoonotic pathogen Toxocara canis.</title>
        <authorList>
            <person name="Zhu X.-Q."/>
            <person name="Korhonen P.K."/>
            <person name="Cai H."/>
            <person name="Young N.D."/>
            <person name="Nejsum P."/>
            <person name="von Samson-Himmelstjerna G."/>
            <person name="Boag P.R."/>
            <person name="Tan P."/>
            <person name="Li Q."/>
            <person name="Min J."/>
            <person name="Yang Y."/>
            <person name="Wang X."/>
            <person name="Fang X."/>
            <person name="Hall R.S."/>
            <person name="Hofmann A."/>
            <person name="Sternberg P.W."/>
            <person name="Jex A.R."/>
            <person name="Gasser R.B."/>
        </authorList>
    </citation>
    <scope>NUCLEOTIDE SEQUENCE [LARGE SCALE GENOMIC DNA]</scope>
    <source>
        <strain evidence="4">PN_DK_2014</strain>
    </source>
</reference>